<dbReference type="Pfam" id="PF12864">
    <property type="entry name" value="DUF3822"/>
    <property type="match status" value="1"/>
</dbReference>
<evidence type="ECO:0000313" key="2">
    <source>
        <dbReference type="Proteomes" id="UP000247973"/>
    </source>
</evidence>
<dbReference type="RefSeq" id="WP_110310947.1">
    <property type="nucleotide sequence ID" value="NZ_QICL01000014.1"/>
</dbReference>
<dbReference type="Proteomes" id="UP000247973">
    <property type="component" value="Unassembled WGS sequence"/>
</dbReference>
<protein>
    <submittedName>
        <fullName evidence="1">Uncharacterized protein DUF3822</fullName>
    </submittedName>
</protein>
<organism evidence="1 2">
    <name type="scientific">Dysgonomonas alginatilytica</name>
    <dbReference type="NCBI Taxonomy" id="1605892"/>
    <lineage>
        <taxon>Bacteria</taxon>
        <taxon>Pseudomonadati</taxon>
        <taxon>Bacteroidota</taxon>
        <taxon>Bacteroidia</taxon>
        <taxon>Bacteroidales</taxon>
        <taxon>Dysgonomonadaceae</taxon>
        <taxon>Dysgonomonas</taxon>
    </lineage>
</organism>
<reference evidence="1 2" key="1">
    <citation type="submission" date="2018-03" db="EMBL/GenBank/DDBJ databases">
        <title>Genomic Encyclopedia of Archaeal and Bacterial Type Strains, Phase II (KMG-II): from individual species to whole genera.</title>
        <authorList>
            <person name="Goeker M."/>
        </authorList>
    </citation>
    <scope>NUCLEOTIDE SEQUENCE [LARGE SCALE GENOMIC DNA]</scope>
    <source>
        <strain evidence="1 2">DSM 100214</strain>
    </source>
</reference>
<evidence type="ECO:0000313" key="1">
    <source>
        <dbReference type="EMBL" id="PXV63300.1"/>
    </source>
</evidence>
<proteinExistence type="predicted"/>
<keyword evidence="2" id="KW-1185">Reference proteome</keyword>
<dbReference type="Gene3D" id="3.30.420.260">
    <property type="match status" value="1"/>
</dbReference>
<dbReference type="Gene3D" id="3.30.420.250">
    <property type="match status" value="1"/>
</dbReference>
<dbReference type="CDD" id="cd24013">
    <property type="entry name" value="ASKHA_ATPase_BT3980-like"/>
    <property type="match status" value="1"/>
</dbReference>
<dbReference type="OrthoDB" id="658622at2"/>
<accession>A0A2V3PME2</accession>
<gene>
    <name evidence="1" type="ORF">CLV62_11417</name>
</gene>
<sequence>MFLPDNIDLGKSEKYILTIRITPNGLAFSIHEPRMGGNYCYRETSFSNESDRLSSIQRIIFDYNFLTQVFKQTNVVFVSREYDIAPHYLFEKNKKEALYNFTHQEQVEQVLISPDPIQENITIFNADKEIYKFLMRSLYNPTFFHHSNLLMKYIDGKNRIAEKRSKMYLNFHNEFLDVLCYDSASNLLHAITFQHENGHNLIYFILNIWDKSNFDQNQDYLYILENFAGSDQFVVPLLRDYIKRIETVGVPSEVEFMGADSRRAPLDLLILATI</sequence>
<dbReference type="AlphaFoldDB" id="A0A2V3PME2"/>
<dbReference type="EMBL" id="QICL01000014">
    <property type="protein sequence ID" value="PXV63300.1"/>
    <property type="molecule type" value="Genomic_DNA"/>
</dbReference>
<dbReference type="InterPro" id="IPR024213">
    <property type="entry name" value="DUF3822"/>
</dbReference>
<name>A0A2V3PME2_9BACT</name>
<comment type="caution">
    <text evidence="1">The sequence shown here is derived from an EMBL/GenBank/DDBJ whole genome shotgun (WGS) entry which is preliminary data.</text>
</comment>